<feature type="domain" description="Peptidase M1 membrane alanine aminopeptidase" evidence="1">
    <location>
        <begin position="90"/>
        <end position="253"/>
    </location>
</feature>
<dbReference type="Gene3D" id="2.60.40.1730">
    <property type="entry name" value="tricorn interacting facor f3 domain"/>
    <property type="match status" value="1"/>
</dbReference>
<sequence>MVHYENEVPTGTKGLYLSHYTNPDGVKRYLLTTQFESTGARMAFPCFDEPDLKAIFNFEISYRYSEYTAIFNMDPIGPPNQVGDQKFGYNDQVSVPQFGAGAMENWGLITYREYYMHIDQARDPFRRRTVTRIVGHELIHQWFGNLITCKWWDEIYINEAWGSIGGYLGLQQAESMNNVQYEWEDEYLTTQGYSGFTYDGRNTSRPIQFDSIAYNKAGSVMMMIREVIGEDLWQAGLKKYLKDNQYTSPTWREQLQAWDNVVPDFKTNEAYGANNASKPANLTEAFKPYFLQMGYPLLEISKYGNSGVQYTIKHSRFMSNNGELSQPESDFSYEWNVPLIFIDKDKRSIKWIKTSCLTKNILIQFIFNSDYATNKRVNKRQAAKTVQDVYQMAISPRYKATVTYADAMKATKLFANFPAEKQNWIVYREMTDFNTFASRLVAATMDFAAGTGEAEFAEAFRSYMFGLVNNNAVHDSNNYQTTPDRCYPDEDGVGLPRDESKARMAPYVTQTQLYYASTDQSFFEQAKRLSDKLVDNSLPFLQQSADTRPDTFIGAVIKEEAALTSPINAANTPVINHFVNKLQLNNTDFKCSSTQLSYPLYSTEKNLNCELHRYWNALLSIRTQEGYYKLYNKLPVKLQPVYTVEAAANKYLFRFIVNSFATIKEPIDVKNYLQTPRRLNSLVTNSCSYMTLKSDLDLQMAWKDELLDWTDESNVNIRETRDNCVSNIRARSANFKNDYASVRNWLCADLNAAQPGSCDWSTDTIVFA</sequence>
<organism evidence="3">
    <name type="scientific">Oikopleura dioica</name>
    <name type="common">Tunicate</name>
    <dbReference type="NCBI Taxonomy" id="34765"/>
    <lineage>
        <taxon>Eukaryota</taxon>
        <taxon>Metazoa</taxon>
        <taxon>Chordata</taxon>
        <taxon>Tunicata</taxon>
        <taxon>Appendicularia</taxon>
        <taxon>Copelata</taxon>
        <taxon>Oikopleuridae</taxon>
        <taxon>Oikopleura</taxon>
    </lineage>
</organism>
<feature type="domain" description="Aminopeptidase N-like N-terminal" evidence="2">
    <location>
        <begin position="2"/>
        <end position="76"/>
    </location>
</feature>
<dbReference type="AlphaFoldDB" id="E4X4T5"/>
<dbReference type="GO" id="GO:0006508">
    <property type="term" value="P:proteolysis"/>
    <property type="evidence" value="ECO:0007669"/>
    <property type="project" value="TreeGrafter"/>
</dbReference>
<evidence type="ECO:0000313" key="4">
    <source>
        <dbReference type="Proteomes" id="UP000001307"/>
    </source>
</evidence>
<dbReference type="Pfam" id="PF17900">
    <property type="entry name" value="Peptidase_M1_N"/>
    <property type="match status" value="1"/>
</dbReference>
<evidence type="ECO:0000259" key="1">
    <source>
        <dbReference type="Pfam" id="PF01433"/>
    </source>
</evidence>
<evidence type="ECO:0000259" key="2">
    <source>
        <dbReference type="Pfam" id="PF17900"/>
    </source>
</evidence>
<dbReference type="PANTHER" id="PTHR11533">
    <property type="entry name" value="PROTEASE M1 ZINC METALLOPROTEASE"/>
    <property type="match status" value="1"/>
</dbReference>
<dbReference type="InterPro" id="IPR042097">
    <property type="entry name" value="Aminopeptidase_N-like_N_sf"/>
</dbReference>
<dbReference type="InterPro" id="IPR045357">
    <property type="entry name" value="Aminopeptidase_N-like_N"/>
</dbReference>
<dbReference type="GO" id="GO:0070006">
    <property type="term" value="F:metalloaminopeptidase activity"/>
    <property type="evidence" value="ECO:0007669"/>
    <property type="project" value="TreeGrafter"/>
</dbReference>
<dbReference type="GO" id="GO:0005615">
    <property type="term" value="C:extracellular space"/>
    <property type="evidence" value="ECO:0007669"/>
    <property type="project" value="TreeGrafter"/>
</dbReference>
<evidence type="ECO:0000313" key="3">
    <source>
        <dbReference type="EMBL" id="CBY18303.1"/>
    </source>
</evidence>
<proteinExistence type="predicted"/>
<dbReference type="OrthoDB" id="510539at2759"/>
<accession>E4X4T5</accession>
<dbReference type="EMBL" id="FN653025">
    <property type="protein sequence ID" value="CBY18303.1"/>
    <property type="molecule type" value="Genomic_DNA"/>
</dbReference>
<protein>
    <submittedName>
        <fullName evidence="3">Uncharacterized protein</fullName>
    </submittedName>
</protein>
<dbReference type="PANTHER" id="PTHR11533:SF299">
    <property type="entry name" value="AMINOPEPTIDASE"/>
    <property type="match status" value="1"/>
</dbReference>
<dbReference type="InterPro" id="IPR014782">
    <property type="entry name" value="Peptidase_M1_dom"/>
</dbReference>
<dbReference type="GO" id="GO:0043171">
    <property type="term" value="P:peptide catabolic process"/>
    <property type="evidence" value="ECO:0007669"/>
    <property type="project" value="TreeGrafter"/>
</dbReference>
<dbReference type="SUPFAM" id="SSF55486">
    <property type="entry name" value="Metalloproteases ('zincins'), catalytic domain"/>
    <property type="match status" value="1"/>
</dbReference>
<dbReference type="GO" id="GO:0016020">
    <property type="term" value="C:membrane"/>
    <property type="evidence" value="ECO:0007669"/>
    <property type="project" value="TreeGrafter"/>
</dbReference>
<dbReference type="Gene3D" id="1.10.390.10">
    <property type="entry name" value="Neutral Protease Domain 2"/>
    <property type="match status" value="1"/>
</dbReference>
<name>E4X4T5_OIKDI</name>
<dbReference type="GO" id="GO:0042277">
    <property type="term" value="F:peptide binding"/>
    <property type="evidence" value="ECO:0007669"/>
    <property type="project" value="TreeGrafter"/>
</dbReference>
<dbReference type="GO" id="GO:0008270">
    <property type="term" value="F:zinc ion binding"/>
    <property type="evidence" value="ECO:0007669"/>
    <property type="project" value="InterPro"/>
</dbReference>
<keyword evidence="4" id="KW-1185">Reference proteome</keyword>
<dbReference type="SUPFAM" id="SSF63737">
    <property type="entry name" value="Leukotriene A4 hydrolase N-terminal domain"/>
    <property type="match status" value="1"/>
</dbReference>
<reference evidence="3" key="1">
    <citation type="journal article" date="2010" name="Science">
        <title>Plasticity of animal genome architecture unmasked by rapid evolution of a pelagic tunicate.</title>
        <authorList>
            <person name="Denoeud F."/>
            <person name="Henriet S."/>
            <person name="Mungpakdee S."/>
            <person name="Aury J.M."/>
            <person name="Da Silva C."/>
            <person name="Brinkmann H."/>
            <person name="Mikhaleva J."/>
            <person name="Olsen L.C."/>
            <person name="Jubin C."/>
            <person name="Canestro C."/>
            <person name="Bouquet J.M."/>
            <person name="Danks G."/>
            <person name="Poulain J."/>
            <person name="Campsteijn C."/>
            <person name="Adamski M."/>
            <person name="Cross I."/>
            <person name="Yadetie F."/>
            <person name="Muffato M."/>
            <person name="Louis A."/>
            <person name="Butcher S."/>
            <person name="Tsagkogeorga G."/>
            <person name="Konrad A."/>
            <person name="Singh S."/>
            <person name="Jensen M.F."/>
            <person name="Cong E.H."/>
            <person name="Eikeseth-Otteraa H."/>
            <person name="Noel B."/>
            <person name="Anthouard V."/>
            <person name="Porcel B.M."/>
            <person name="Kachouri-Lafond R."/>
            <person name="Nishino A."/>
            <person name="Ugolini M."/>
            <person name="Chourrout P."/>
            <person name="Nishida H."/>
            <person name="Aasland R."/>
            <person name="Huzurbazar S."/>
            <person name="Westhof E."/>
            <person name="Delsuc F."/>
            <person name="Lehrach H."/>
            <person name="Reinhardt R."/>
            <person name="Weissenbach J."/>
            <person name="Roy S.W."/>
            <person name="Artiguenave F."/>
            <person name="Postlethwait J.H."/>
            <person name="Manak J.R."/>
            <person name="Thompson E.M."/>
            <person name="Jaillon O."/>
            <person name="Du Pasquier L."/>
            <person name="Boudinot P."/>
            <person name="Liberles D.A."/>
            <person name="Volff J.N."/>
            <person name="Philippe H."/>
            <person name="Lenhard B."/>
            <person name="Roest Crollius H."/>
            <person name="Wincker P."/>
            <person name="Chourrout D."/>
        </authorList>
    </citation>
    <scope>NUCLEOTIDE SEQUENCE [LARGE SCALE GENOMIC DNA]</scope>
</reference>
<dbReference type="Pfam" id="PF01433">
    <property type="entry name" value="Peptidase_M1"/>
    <property type="match status" value="1"/>
</dbReference>
<dbReference type="GO" id="GO:0005737">
    <property type="term" value="C:cytoplasm"/>
    <property type="evidence" value="ECO:0007669"/>
    <property type="project" value="TreeGrafter"/>
</dbReference>
<dbReference type="InterPro" id="IPR050344">
    <property type="entry name" value="Peptidase_M1_aminopeptidases"/>
</dbReference>
<dbReference type="InterPro" id="IPR027268">
    <property type="entry name" value="Peptidase_M4/M1_CTD_sf"/>
</dbReference>
<dbReference type="Proteomes" id="UP000001307">
    <property type="component" value="Unassembled WGS sequence"/>
</dbReference>
<dbReference type="InParanoid" id="E4X4T5"/>
<gene>
    <name evidence="3" type="ORF">GSOID_T00002157001</name>
</gene>